<dbReference type="Proteomes" id="UP001152604">
    <property type="component" value="Unassembled WGS sequence"/>
</dbReference>
<evidence type="ECO:0000313" key="1">
    <source>
        <dbReference type="EMBL" id="CAH2404858.1"/>
    </source>
</evidence>
<accession>A0ABM9E6W6</accession>
<dbReference type="EMBL" id="CAKXZS010000032">
    <property type="protein sequence ID" value="CAH2404858.1"/>
    <property type="molecule type" value="Genomic_DNA"/>
</dbReference>
<reference evidence="1" key="1">
    <citation type="submission" date="2022-03" db="EMBL/GenBank/DDBJ databases">
        <authorList>
            <person name="Brunel B."/>
        </authorList>
    </citation>
    <scope>NUCLEOTIDE SEQUENCE</scope>
    <source>
        <strain evidence="1">STM4922sample</strain>
    </source>
</reference>
<proteinExistence type="predicted"/>
<evidence type="ECO:0000313" key="2">
    <source>
        <dbReference type="Proteomes" id="UP001152604"/>
    </source>
</evidence>
<protein>
    <submittedName>
        <fullName evidence="1">Uncharacterized protein</fullName>
    </submittedName>
</protein>
<keyword evidence="2" id="KW-1185">Reference proteome</keyword>
<sequence length="131" mass="13842">MTSAEQAHPIRLAGFSGSKLANGMLSGEDGFGRADTSPVLNAKRRCPVPNTIRSPAAAAMRIHAAVHPPGELAGLLQLPWRGGRVLEPGIRTGGFFTATNRTDRRQSARVLGFNILRDRARGDGCKARGAG</sequence>
<gene>
    <name evidence="1" type="ORF">MES4922_380005</name>
</gene>
<organism evidence="1 2">
    <name type="scientific">Mesorhizobium ventifaucium</name>
    <dbReference type="NCBI Taxonomy" id="666020"/>
    <lineage>
        <taxon>Bacteria</taxon>
        <taxon>Pseudomonadati</taxon>
        <taxon>Pseudomonadota</taxon>
        <taxon>Alphaproteobacteria</taxon>
        <taxon>Hyphomicrobiales</taxon>
        <taxon>Phyllobacteriaceae</taxon>
        <taxon>Mesorhizobium</taxon>
    </lineage>
</organism>
<comment type="caution">
    <text evidence="1">The sequence shown here is derived from an EMBL/GenBank/DDBJ whole genome shotgun (WGS) entry which is preliminary data.</text>
</comment>
<name>A0ABM9E6W6_9HYPH</name>